<keyword evidence="2" id="KW-0540">Nuclease</keyword>
<dbReference type="InterPro" id="IPR011335">
    <property type="entry name" value="Restrct_endonuc-II-like"/>
</dbReference>
<accession>A0A6P1VZ67</accession>
<dbReference type="Gene3D" id="3.90.1570.10">
    <property type="entry name" value="tt1808, chain A"/>
    <property type="match status" value="1"/>
</dbReference>
<dbReference type="GO" id="GO:0004519">
    <property type="term" value="F:endonuclease activity"/>
    <property type="evidence" value="ECO:0007669"/>
    <property type="project" value="UniProtKB-KW"/>
</dbReference>
<dbReference type="EMBL" id="CP045997">
    <property type="protein sequence ID" value="QHV97009.1"/>
    <property type="molecule type" value="Genomic_DNA"/>
</dbReference>
<dbReference type="RefSeq" id="WP_162387422.1">
    <property type="nucleotide sequence ID" value="NZ_CP045997.1"/>
</dbReference>
<dbReference type="KEGG" id="senf:GJR95_19225"/>
<feature type="domain" description="Putative restriction endonuclease" evidence="1">
    <location>
        <begin position="34"/>
        <end position="201"/>
    </location>
</feature>
<dbReference type="Proteomes" id="UP000464577">
    <property type="component" value="Chromosome"/>
</dbReference>
<name>A0A6P1VZ67_9BACT</name>
<evidence type="ECO:0000259" key="1">
    <source>
        <dbReference type="Pfam" id="PF05685"/>
    </source>
</evidence>
<evidence type="ECO:0000313" key="2">
    <source>
        <dbReference type="EMBL" id="QHV97009.1"/>
    </source>
</evidence>
<dbReference type="AlphaFoldDB" id="A0A6P1VZ67"/>
<dbReference type="PANTHER" id="PTHR34107">
    <property type="entry name" value="SLL0198 PROTEIN-RELATED"/>
    <property type="match status" value="1"/>
</dbReference>
<keyword evidence="2" id="KW-0255">Endonuclease</keyword>
<evidence type="ECO:0000313" key="3">
    <source>
        <dbReference type="Proteomes" id="UP000464577"/>
    </source>
</evidence>
<proteinExistence type="predicted"/>
<dbReference type="InterPro" id="IPR012296">
    <property type="entry name" value="Nuclease_put_TT1808"/>
</dbReference>
<dbReference type="CDD" id="cd06260">
    <property type="entry name" value="DUF820-like"/>
    <property type="match status" value="1"/>
</dbReference>
<keyword evidence="3" id="KW-1185">Reference proteome</keyword>
<dbReference type="PANTHER" id="PTHR34107:SF4">
    <property type="entry name" value="SLL1222 PROTEIN"/>
    <property type="match status" value="1"/>
</dbReference>
<dbReference type="InterPro" id="IPR008538">
    <property type="entry name" value="Uma2"/>
</dbReference>
<gene>
    <name evidence="2" type="ORF">GJR95_19225</name>
</gene>
<organism evidence="2 3">
    <name type="scientific">Spirosoma endbachense</name>
    <dbReference type="NCBI Taxonomy" id="2666025"/>
    <lineage>
        <taxon>Bacteria</taxon>
        <taxon>Pseudomonadati</taxon>
        <taxon>Bacteroidota</taxon>
        <taxon>Cytophagia</taxon>
        <taxon>Cytophagales</taxon>
        <taxon>Cytophagaceae</taxon>
        <taxon>Spirosoma</taxon>
    </lineage>
</organism>
<dbReference type="SUPFAM" id="SSF52980">
    <property type="entry name" value="Restriction endonuclease-like"/>
    <property type="match status" value="1"/>
</dbReference>
<reference evidence="2 3" key="1">
    <citation type="submission" date="2019-11" db="EMBL/GenBank/DDBJ databases">
        <title>Spirosoma endbachense sp. nov., isolated from a natural salt meadow.</title>
        <authorList>
            <person name="Rojas J."/>
            <person name="Ambika Manirajan B."/>
            <person name="Ratering S."/>
            <person name="Suarez C."/>
            <person name="Geissler-Plaum R."/>
            <person name="Schnell S."/>
        </authorList>
    </citation>
    <scope>NUCLEOTIDE SEQUENCE [LARGE SCALE GENOMIC DNA]</scope>
    <source>
        <strain evidence="2 3">I-24</strain>
    </source>
</reference>
<dbReference type="Pfam" id="PF05685">
    <property type="entry name" value="Uma2"/>
    <property type="match status" value="1"/>
</dbReference>
<keyword evidence="2" id="KW-0378">Hydrolase</keyword>
<sequence length="220" mass="25489">MTDELITELLDAPDAQLIINRVQAVLNDEKKRRQEFYEWLTDDVKAEFINGKVIMHSPVKRGHLRASKYLFNLLQNFVSQHNLGEVDIEKAMVSLTRNDYEPDICFWRKEVADEFDDETMQHPAPDLIVEVLSKGTAKRDRGIKFEDYASHGVREYWLVDPIRQTVEQFQLDEEFMAFDAVGNFHLNDTITALTIQGFIIPIRAIFDKDANQSALQSLLN</sequence>
<protein>
    <submittedName>
        <fullName evidence="2">Uma2 family endonuclease</fullName>
    </submittedName>
</protein>